<dbReference type="Gene3D" id="2.40.128.20">
    <property type="match status" value="1"/>
</dbReference>
<dbReference type="PANTHER" id="PTHR40087">
    <property type="entry name" value="PHENOLIC ACID DECARBOXYLASE PADC"/>
    <property type="match status" value="1"/>
</dbReference>
<name>A0ABS1E1K0_RUBGE</name>
<reference evidence="1" key="2">
    <citation type="journal article" date="2020" name="Microorganisms">
        <title>Osmotic Adaptation and Compatible Solute Biosynthesis of Phototrophic Bacteria as Revealed from Genome Analyses.</title>
        <authorList>
            <person name="Imhoff J.F."/>
            <person name="Rahn T."/>
            <person name="Kunzel S."/>
            <person name="Keller A."/>
            <person name="Neulinger S.C."/>
        </authorList>
    </citation>
    <scope>NUCLEOTIDE SEQUENCE</scope>
    <source>
        <strain evidence="1">IM 151</strain>
    </source>
</reference>
<dbReference type="RefSeq" id="WP_242481313.1">
    <property type="nucleotide sequence ID" value="NZ_NRRU01000138.1"/>
</dbReference>
<evidence type="ECO:0000313" key="2">
    <source>
        <dbReference type="Proteomes" id="UP001041814"/>
    </source>
</evidence>
<comment type="caution">
    <text evidence="1">The sequence shown here is derived from an EMBL/GenBank/DDBJ whole genome shotgun (WGS) entry which is preliminary data.</text>
</comment>
<gene>
    <name evidence="1" type="ORF">CKO43_23005</name>
</gene>
<dbReference type="InterPro" id="IPR012674">
    <property type="entry name" value="Calycin"/>
</dbReference>
<accession>A0ABS1E1K0</accession>
<dbReference type="PANTHER" id="PTHR40087:SF1">
    <property type="entry name" value="PHENOLIC ACID DECARBOXYLASE PADC"/>
    <property type="match status" value="1"/>
</dbReference>
<protein>
    <submittedName>
        <fullName evidence="1">Phenolic acid decarboxylase</fullName>
    </submittedName>
</protein>
<dbReference type="Pfam" id="PF05870">
    <property type="entry name" value="PA_decarbox"/>
    <property type="match status" value="1"/>
</dbReference>
<organism evidence="1 2">
    <name type="scientific">Rubrivivax gelatinosus</name>
    <name type="common">Rhodocyclus gelatinosus</name>
    <name type="synonym">Rhodopseudomonas gelatinosa</name>
    <dbReference type="NCBI Taxonomy" id="28068"/>
    <lineage>
        <taxon>Bacteria</taxon>
        <taxon>Pseudomonadati</taxon>
        <taxon>Pseudomonadota</taxon>
        <taxon>Betaproteobacteria</taxon>
        <taxon>Burkholderiales</taxon>
        <taxon>Sphaerotilaceae</taxon>
        <taxon>Rubrivivax</taxon>
    </lineage>
</organism>
<dbReference type="CDD" id="cd14241">
    <property type="entry name" value="PAD"/>
    <property type="match status" value="1"/>
</dbReference>
<proteinExistence type="predicted"/>
<keyword evidence="2" id="KW-1185">Reference proteome</keyword>
<evidence type="ECO:0000313" key="1">
    <source>
        <dbReference type="EMBL" id="MBK1715623.1"/>
    </source>
</evidence>
<dbReference type="InterPro" id="IPR008729">
    <property type="entry name" value="PA_de_COase"/>
</dbReference>
<dbReference type="Proteomes" id="UP001041814">
    <property type="component" value="Unassembled WGS sequence"/>
</dbReference>
<reference evidence="1" key="1">
    <citation type="submission" date="2017-08" db="EMBL/GenBank/DDBJ databases">
        <authorList>
            <person name="Imhoff J.F."/>
            <person name="Rahn T."/>
            <person name="Kuenzel S."/>
            <person name="Neulinger S.C."/>
        </authorList>
    </citation>
    <scope>NUCLEOTIDE SEQUENCE</scope>
    <source>
        <strain evidence="1">IM 151</strain>
    </source>
</reference>
<sequence>MARFDPHDLSRFVGKHIVYTYDNGWNYEIYVKNAQTIDYRIHSGIVGGRWVKDQRVYIARVAENVWKISWTEPTGTDVSLIANLDDMVYHGTIFFPRWVIQDPKKTVCFQNDHIPQMVAYREAGPAYPTEVIDEFATITLVRDCGPDDETVIDRAASELPAGYPANLR</sequence>
<dbReference type="EMBL" id="NRRU01000138">
    <property type="protein sequence ID" value="MBK1715623.1"/>
    <property type="molecule type" value="Genomic_DNA"/>
</dbReference>
<dbReference type="SUPFAM" id="SSF50814">
    <property type="entry name" value="Lipocalins"/>
    <property type="match status" value="1"/>
</dbReference>